<feature type="domain" description="Pseudouridine synthase I TruA alpha/beta" evidence="6">
    <location>
        <begin position="148"/>
        <end position="242"/>
    </location>
</feature>
<comment type="caution">
    <text evidence="4">Lacks conserved residue(s) required for the propagation of feature annotation.</text>
</comment>
<dbReference type="EMBL" id="JAASQL010000001">
    <property type="protein sequence ID" value="NIJ44586.1"/>
    <property type="molecule type" value="Genomic_DNA"/>
</dbReference>
<protein>
    <recommendedName>
        <fullName evidence="4">tRNA pseudouridine synthase A</fullName>
        <ecNumber evidence="4">5.4.99.12</ecNumber>
    </recommendedName>
    <alternativeName>
        <fullName evidence="4">tRNA pseudouridine(38-40) synthase</fullName>
    </alternativeName>
    <alternativeName>
        <fullName evidence="4">tRNA pseudouridylate synthase I</fullName>
    </alternativeName>
    <alternativeName>
        <fullName evidence="4">tRNA-uridine isomerase I</fullName>
    </alternativeName>
</protein>
<dbReference type="InterPro" id="IPR020103">
    <property type="entry name" value="PsdUridine_synth_cat_dom_sf"/>
</dbReference>
<evidence type="ECO:0000256" key="4">
    <source>
        <dbReference type="HAMAP-Rule" id="MF_00171"/>
    </source>
</evidence>
<proteinExistence type="inferred from homology"/>
<dbReference type="Gene3D" id="3.30.70.580">
    <property type="entry name" value="Pseudouridine synthase I, catalytic domain, N-terminal subdomain"/>
    <property type="match status" value="1"/>
</dbReference>
<keyword evidence="8" id="KW-1185">Reference proteome</keyword>
<comment type="subunit">
    <text evidence="4">Homodimer.</text>
</comment>
<name>A0ABX0UAI4_9FLAO</name>
<dbReference type="Gene3D" id="3.30.70.660">
    <property type="entry name" value="Pseudouridine synthase I, catalytic domain, C-terminal subdomain"/>
    <property type="match status" value="1"/>
</dbReference>
<dbReference type="PIRSF" id="PIRSF001430">
    <property type="entry name" value="tRNA_psdUrid_synth"/>
    <property type="match status" value="1"/>
</dbReference>
<feature type="active site" description="Nucleophile" evidence="4">
    <location>
        <position position="51"/>
    </location>
</feature>
<evidence type="ECO:0000256" key="2">
    <source>
        <dbReference type="ARBA" id="ARBA00022694"/>
    </source>
</evidence>
<dbReference type="SUPFAM" id="SSF55120">
    <property type="entry name" value="Pseudouridine synthase"/>
    <property type="match status" value="1"/>
</dbReference>
<sequence length="250" mass="28587">MRYFAELSYLGKNYHGWQIQPNAISVQEVVQKTLTTILRTPTEVVAAGRTDAGVHASQMFIHFDIDLDLVSEVYCYKINSLLPDDIVFHQLFKVHKDAHTRFDATKRSYEYKILLGKSPFTTDIEWQINKKLNIDAMNKSASYLLDYTDFKCFSRSKTDVRTYNCDIYKAEWILNGNQLVFHISADRFLRNMVRAIVGTLFNVGLGKINSEEIKTIIESKNRTNAGASAPAHGLFLTEITYPDTIKNGIK</sequence>
<dbReference type="CDD" id="cd02570">
    <property type="entry name" value="PseudoU_synth_EcTruA"/>
    <property type="match status" value="1"/>
</dbReference>
<evidence type="ECO:0000256" key="3">
    <source>
        <dbReference type="ARBA" id="ARBA00023235"/>
    </source>
</evidence>
<comment type="function">
    <text evidence="4">Formation of pseudouridine at positions 38, 39 and 40 in the anticodon stem and loop of transfer RNAs.</text>
</comment>
<dbReference type="PANTHER" id="PTHR11142">
    <property type="entry name" value="PSEUDOURIDYLATE SYNTHASE"/>
    <property type="match status" value="1"/>
</dbReference>
<comment type="caution">
    <text evidence="7">The sequence shown here is derived from an EMBL/GenBank/DDBJ whole genome shotgun (WGS) entry which is preliminary data.</text>
</comment>
<reference evidence="7 8" key="1">
    <citation type="submission" date="2020-03" db="EMBL/GenBank/DDBJ databases">
        <title>Genomic Encyclopedia of Type Strains, Phase IV (KMG-IV): sequencing the most valuable type-strain genomes for metagenomic binning, comparative biology and taxonomic classification.</title>
        <authorList>
            <person name="Goeker M."/>
        </authorList>
    </citation>
    <scope>NUCLEOTIDE SEQUENCE [LARGE SCALE GENOMIC DNA]</scope>
    <source>
        <strain evidence="7 8">DSM 101599</strain>
    </source>
</reference>
<evidence type="ECO:0000313" key="8">
    <source>
        <dbReference type="Proteomes" id="UP000745859"/>
    </source>
</evidence>
<evidence type="ECO:0000313" key="7">
    <source>
        <dbReference type="EMBL" id="NIJ44586.1"/>
    </source>
</evidence>
<dbReference type="GO" id="GO:0160147">
    <property type="term" value="F:tRNA pseudouridine(38-40) synthase activity"/>
    <property type="evidence" value="ECO:0007669"/>
    <property type="project" value="UniProtKB-EC"/>
</dbReference>
<dbReference type="InterPro" id="IPR020095">
    <property type="entry name" value="PsdUridine_synth_TruA_C"/>
</dbReference>
<evidence type="ECO:0000256" key="5">
    <source>
        <dbReference type="RuleBase" id="RU003792"/>
    </source>
</evidence>
<dbReference type="Pfam" id="PF01416">
    <property type="entry name" value="PseudoU_synth_1"/>
    <property type="match status" value="1"/>
</dbReference>
<keyword evidence="3 4" id="KW-0413">Isomerase</keyword>
<gene>
    <name evidence="4" type="primary">truA</name>
    <name evidence="7" type="ORF">FHR24_001025</name>
</gene>
<evidence type="ECO:0000256" key="1">
    <source>
        <dbReference type="ARBA" id="ARBA00009375"/>
    </source>
</evidence>
<organism evidence="7 8">
    <name type="scientific">Wenyingzhuangia heitensis</name>
    <dbReference type="NCBI Taxonomy" id="1487859"/>
    <lineage>
        <taxon>Bacteria</taxon>
        <taxon>Pseudomonadati</taxon>
        <taxon>Bacteroidota</taxon>
        <taxon>Flavobacteriia</taxon>
        <taxon>Flavobacteriales</taxon>
        <taxon>Flavobacteriaceae</taxon>
        <taxon>Wenyingzhuangia</taxon>
    </lineage>
</organism>
<comment type="catalytic activity">
    <reaction evidence="4 5">
        <text>uridine(38/39/40) in tRNA = pseudouridine(38/39/40) in tRNA</text>
        <dbReference type="Rhea" id="RHEA:22376"/>
        <dbReference type="Rhea" id="RHEA-COMP:10085"/>
        <dbReference type="Rhea" id="RHEA-COMP:10087"/>
        <dbReference type="ChEBI" id="CHEBI:65314"/>
        <dbReference type="ChEBI" id="CHEBI:65315"/>
        <dbReference type="EC" id="5.4.99.12"/>
    </reaction>
</comment>
<dbReference type="PANTHER" id="PTHR11142:SF0">
    <property type="entry name" value="TRNA PSEUDOURIDINE SYNTHASE-LIKE 1"/>
    <property type="match status" value="1"/>
</dbReference>
<dbReference type="Proteomes" id="UP000745859">
    <property type="component" value="Unassembled WGS sequence"/>
</dbReference>
<comment type="similarity">
    <text evidence="1 4 5">Belongs to the tRNA pseudouridine synthase TruA family.</text>
</comment>
<accession>A0ABX0UAI4</accession>
<dbReference type="InterPro" id="IPR020094">
    <property type="entry name" value="TruA/RsuA/RluB/E/F_N"/>
</dbReference>
<evidence type="ECO:0000259" key="6">
    <source>
        <dbReference type="Pfam" id="PF01416"/>
    </source>
</evidence>
<dbReference type="NCBIfam" id="TIGR00071">
    <property type="entry name" value="hisT_truA"/>
    <property type="match status" value="1"/>
</dbReference>
<feature type="binding site" evidence="4">
    <location>
        <position position="109"/>
    </location>
    <ligand>
        <name>substrate</name>
    </ligand>
</feature>
<keyword evidence="2 4" id="KW-0819">tRNA processing</keyword>
<dbReference type="EC" id="5.4.99.12" evidence="4"/>
<dbReference type="HAMAP" id="MF_00171">
    <property type="entry name" value="TruA"/>
    <property type="match status" value="1"/>
</dbReference>
<dbReference type="InterPro" id="IPR001406">
    <property type="entry name" value="PsdUridine_synth_TruA"/>
</dbReference>
<dbReference type="RefSeq" id="WP_167184851.1">
    <property type="nucleotide sequence ID" value="NZ_JAASQL010000001.1"/>
</dbReference>
<dbReference type="InterPro" id="IPR020097">
    <property type="entry name" value="PsdUridine_synth_TruA_a/b_dom"/>
</dbReference>